<feature type="domain" description="Tryptophan synthase beta chain-like PALP" evidence="10">
    <location>
        <begin position="93"/>
        <end position="384"/>
    </location>
</feature>
<dbReference type="EC" id="4.3.1.18" evidence="5"/>
<dbReference type="OrthoDB" id="4418812at2759"/>
<dbReference type="KEGG" id="bpg:Bathy03g00160"/>
<evidence type="ECO:0000313" key="12">
    <source>
        <dbReference type="Proteomes" id="UP000198341"/>
    </source>
</evidence>
<dbReference type="STRING" id="41875.K8EC13"/>
<keyword evidence="12" id="KW-1185">Reference proteome</keyword>
<feature type="compositionally biased region" description="Polar residues" evidence="9">
    <location>
        <begin position="1"/>
        <end position="23"/>
    </location>
</feature>
<evidence type="ECO:0000256" key="1">
    <source>
        <dbReference type="ARBA" id="ARBA00001933"/>
    </source>
</evidence>
<dbReference type="InterPro" id="IPR036052">
    <property type="entry name" value="TrpB-like_PALP_sf"/>
</dbReference>
<evidence type="ECO:0000259" key="10">
    <source>
        <dbReference type="Pfam" id="PF00291"/>
    </source>
</evidence>
<reference evidence="11 12" key="1">
    <citation type="submission" date="2011-10" db="EMBL/GenBank/DDBJ databases">
        <authorList>
            <person name="Genoscope - CEA"/>
        </authorList>
    </citation>
    <scope>NUCLEOTIDE SEQUENCE [LARGE SCALE GENOMIC DNA]</scope>
    <source>
        <strain evidence="11 12">RCC 1105</strain>
    </source>
</reference>
<dbReference type="eggNOG" id="KOG1250">
    <property type="taxonomic scope" value="Eukaryota"/>
</dbReference>
<dbReference type="Gene3D" id="3.40.50.1100">
    <property type="match status" value="2"/>
</dbReference>
<feature type="compositionally biased region" description="Polar residues" evidence="9">
    <location>
        <begin position="35"/>
        <end position="44"/>
    </location>
</feature>
<dbReference type="GO" id="GO:0003941">
    <property type="term" value="F:L-serine ammonia-lyase activity"/>
    <property type="evidence" value="ECO:0007669"/>
    <property type="project" value="TreeGrafter"/>
</dbReference>
<comment type="cofactor">
    <cofactor evidence="1">
        <name>pyridoxal 5'-phosphate</name>
        <dbReference type="ChEBI" id="CHEBI:597326"/>
    </cofactor>
</comment>
<dbReference type="SUPFAM" id="SSF55021">
    <property type="entry name" value="ACT-like"/>
    <property type="match status" value="1"/>
</dbReference>
<dbReference type="Proteomes" id="UP000198341">
    <property type="component" value="Chromosome 3"/>
</dbReference>
<evidence type="ECO:0000313" key="11">
    <source>
        <dbReference type="EMBL" id="CCO15507.1"/>
    </source>
</evidence>
<evidence type="ECO:0000256" key="3">
    <source>
        <dbReference type="ARBA" id="ARBA00022898"/>
    </source>
</evidence>
<evidence type="ECO:0000256" key="7">
    <source>
        <dbReference type="ARBA" id="ARBA00070760"/>
    </source>
</evidence>
<evidence type="ECO:0000256" key="4">
    <source>
        <dbReference type="ARBA" id="ARBA00023239"/>
    </source>
</evidence>
<dbReference type="GO" id="GO:0004794">
    <property type="term" value="F:threonine deaminase activity"/>
    <property type="evidence" value="ECO:0007669"/>
    <property type="project" value="TreeGrafter"/>
</dbReference>
<dbReference type="GO" id="GO:0009097">
    <property type="term" value="P:isoleucine biosynthetic process"/>
    <property type="evidence" value="ECO:0007669"/>
    <property type="project" value="TreeGrafter"/>
</dbReference>
<dbReference type="GO" id="GO:0006567">
    <property type="term" value="P:L-threonine catabolic process"/>
    <property type="evidence" value="ECO:0007669"/>
    <property type="project" value="TreeGrafter"/>
</dbReference>
<dbReference type="InterPro" id="IPR045865">
    <property type="entry name" value="ACT-like_dom_sf"/>
</dbReference>
<organism evidence="11 12">
    <name type="scientific">Bathycoccus prasinos</name>
    <dbReference type="NCBI Taxonomy" id="41875"/>
    <lineage>
        <taxon>Eukaryota</taxon>
        <taxon>Viridiplantae</taxon>
        <taxon>Chlorophyta</taxon>
        <taxon>Mamiellophyceae</taxon>
        <taxon>Mamiellales</taxon>
        <taxon>Bathycoccaceae</taxon>
        <taxon>Bathycoccus</taxon>
    </lineage>
</organism>
<dbReference type="EC" id="5.1.1.18" evidence="6"/>
<dbReference type="EMBL" id="FO082276">
    <property type="protein sequence ID" value="CCO15507.1"/>
    <property type="molecule type" value="Genomic_DNA"/>
</dbReference>
<dbReference type="GO" id="GO:0008721">
    <property type="term" value="F:D-serine ammonia-lyase activity"/>
    <property type="evidence" value="ECO:0007669"/>
    <property type="project" value="UniProtKB-EC"/>
</dbReference>
<dbReference type="AlphaFoldDB" id="K8EC13"/>
<dbReference type="RefSeq" id="XP_007514070.1">
    <property type="nucleotide sequence ID" value="XM_007514008.1"/>
</dbReference>
<dbReference type="CDD" id="cd01562">
    <property type="entry name" value="Thr-dehyd"/>
    <property type="match status" value="1"/>
</dbReference>
<evidence type="ECO:0000256" key="5">
    <source>
        <dbReference type="ARBA" id="ARBA00066349"/>
    </source>
</evidence>
<dbReference type="GO" id="GO:0006565">
    <property type="term" value="P:L-serine catabolic process"/>
    <property type="evidence" value="ECO:0007669"/>
    <property type="project" value="TreeGrafter"/>
</dbReference>
<evidence type="ECO:0000256" key="8">
    <source>
        <dbReference type="ARBA" id="ARBA00081761"/>
    </source>
</evidence>
<dbReference type="PANTHER" id="PTHR48078:SF19">
    <property type="entry name" value="ACT DOMAIN-CONTAINING PROTEIN"/>
    <property type="match status" value="1"/>
</dbReference>
<evidence type="ECO:0000256" key="9">
    <source>
        <dbReference type="SAM" id="MobiDB-lite"/>
    </source>
</evidence>
<dbReference type="FunFam" id="3.40.50.1100:FF:000007">
    <property type="entry name" value="L-threonine dehydratase catabolic TdcB"/>
    <property type="match status" value="1"/>
</dbReference>
<evidence type="ECO:0000256" key="6">
    <source>
        <dbReference type="ARBA" id="ARBA00066592"/>
    </source>
</evidence>
<dbReference type="PANTHER" id="PTHR48078">
    <property type="entry name" value="THREONINE DEHYDRATASE, MITOCHONDRIAL-RELATED"/>
    <property type="match status" value="1"/>
</dbReference>
<dbReference type="GO" id="GO:0070178">
    <property type="term" value="P:D-serine metabolic process"/>
    <property type="evidence" value="ECO:0007669"/>
    <property type="project" value="UniProtKB-ARBA"/>
</dbReference>
<sequence>MFATQSLTKQFNSTATTTSSLTRKQQKQSRRRAGNQITRASSANVEKPKDSPPPTSSATATNPPTPPKKEDRKIVNGQDVPSFEDISTAHFRISSGVVRTRCVESHAMSKATGSRIFFKHEWEQRTGSFKERGARNALMSLSDAQKKKGVVAASAGNHALALAYHGAKLGIPVTVIMPSIAPLTKITKCRDLQARVILHGATIADAAKYGKEEYEKKEGLKYINGFDDFEIISGAGSMALEILEDVKDVDAIVIPVGGAGLIAGCALAIKTLKPDCLVVGVEADRCQSMSAALKAGKPTLVPSGATLADGLAVPTVGPRSFETCKDLIDIMVTVSERDIATALLRLVELEKLVQEGAGASGLAGILANKIPQLKGKTVAVALCGGNIDTSTLGYCIERGLVADGRLIKFEAVVSDRPGGIAGLCGVIAEAGASIKHINHDRARLGEESHSVLVTVECECTGPDMGKDLIQRLDKNYKIISTSML</sequence>
<name>K8EC13_9CHLO</name>
<feature type="region of interest" description="Disordered" evidence="9">
    <location>
        <begin position="1"/>
        <end position="81"/>
    </location>
</feature>
<protein>
    <recommendedName>
        <fullName evidence="7">Serine racemase</fullName>
        <ecNumber evidence="5">4.3.1.18</ecNumber>
        <ecNumber evidence="6">5.1.1.18</ecNumber>
    </recommendedName>
    <alternativeName>
        <fullName evidence="8">D-serine dehydratase</fullName>
    </alternativeName>
</protein>
<dbReference type="InterPro" id="IPR050147">
    <property type="entry name" value="Ser/Thr_Dehydratase"/>
</dbReference>
<keyword evidence="3" id="KW-0663">Pyridoxal phosphate</keyword>
<evidence type="ECO:0000256" key="2">
    <source>
        <dbReference type="ARBA" id="ARBA00010869"/>
    </source>
</evidence>
<feature type="compositionally biased region" description="Basic residues" evidence="9">
    <location>
        <begin position="24"/>
        <end position="33"/>
    </location>
</feature>
<comment type="similarity">
    <text evidence="2">Belongs to the serine/threonine dehydratase family.</text>
</comment>
<dbReference type="GO" id="GO:0030378">
    <property type="term" value="F:serine racemase activity"/>
    <property type="evidence" value="ECO:0007669"/>
    <property type="project" value="UniProtKB-EC"/>
</dbReference>
<accession>K8EC13</accession>
<dbReference type="Pfam" id="PF00291">
    <property type="entry name" value="PALP"/>
    <property type="match status" value="1"/>
</dbReference>
<dbReference type="SUPFAM" id="SSF53686">
    <property type="entry name" value="Tryptophan synthase beta subunit-like PLP-dependent enzymes"/>
    <property type="match status" value="1"/>
</dbReference>
<dbReference type="InterPro" id="IPR044561">
    <property type="entry name" value="ACT_ThrD-II-like"/>
</dbReference>
<dbReference type="GeneID" id="19016554"/>
<proteinExistence type="inferred from homology"/>
<dbReference type="InterPro" id="IPR001926">
    <property type="entry name" value="TrpB-like_PALP"/>
</dbReference>
<dbReference type="CDD" id="cd04886">
    <property type="entry name" value="ACT_ThrD-II-like"/>
    <property type="match status" value="1"/>
</dbReference>
<keyword evidence="4" id="KW-0456">Lyase</keyword>
<gene>
    <name evidence="11" type="ORF">Bathy03g00160</name>
</gene>